<dbReference type="AlphaFoldDB" id="A0A0D9VAT0"/>
<protein>
    <recommendedName>
        <fullName evidence="3">Protein kinase domain-containing protein</fullName>
    </recommendedName>
</protein>
<dbReference type="InterPro" id="IPR011009">
    <property type="entry name" value="Kinase-like_dom_sf"/>
</dbReference>
<reference evidence="2" key="2">
    <citation type="submission" date="2013-12" db="EMBL/GenBank/DDBJ databases">
        <authorList>
            <person name="Yu Y."/>
            <person name="Lee S."/>
            <person name="de Baynast K."/>
            <person name="Wissotski M."/>
            <person name="Liu L."/>
            <person name="Talag J."/>
            <person name="Goicoechea J."/>
            <person name="Angelova A."/>
            <person name="Jetty R."/>
            <person name="Kudrna D."/>
            <person name="Golser W."/>
            <person name="Rivera L."/>
            <person name="Zhang J."/>
            <person name="Wing R."/>
        </authorList>
    </citation>
    <scope>NUCLEOTIDE SEQUENCE</scope>
</reference>
<keyword evidence="2" id="KW-1185">Reference proteome</keyword>
<name>A0A0D9VAT0_9ORYZ</name>
<dbReference type="Gramene" id="LPERR01G39710.1">
    <property type="protein sequence ID" value="LPERR01G39710.1"/>
    <property type="gene ID" value="LPERR01G39710"/>
</dbReference>
<evidence type="ECO:0000313" key="2">
    <source>
        <dbReference type="Proteomes" id="UP000032180"/>
    </source>
</evidence>
<dbReference type="Proteomes" id="UP000032180">
    <property type="component" value="Chromosome 1"/>
</dbReference>
<dbReference type="SUPFAM" id="SSF56112">
    <property type="entry name" value="Protein kinase-like (PK-like)"/>
    <property type="match status" value="1"/>
</dbReference>
<dbReference type="eggNOG" id="ENOG502R7N4">
    <property type="taxonomic scope" value="Eukaryota"/>
</dbReference>
<reference evidence="1" key="3">
    <citation type="submission" date="2015-04" db="UniProtKB">
        <authorList>
            <consortium name="EnsemblPlants"/>
        </authorList>
    </citation>
    <scope>IDENTIFICATION</scope>
</reference>
<accession>A0A0D9VAT0</accession>
<evidence type="ECO:0008006" key="3">
    <source>
        <dbReference type="Google" id="ProtNLM"/>
    </source>
</evidence>
<sequence length="356" mass="41154">MSSEVFVSVYRAHDRPTFGECFIIDENKIHLDVNGNATELYEVTSTIGSSSVKCMVIKHTPSKPLWFESYDMLKMFRHPNIISIENYYEDYSGEPRFVLSWVDGGLLTWVKSMKGRQSAFQSSGRSIRPSSSFRQMIIVIAYLAINTMNFHYNSGICKGLECLLQHGMYPTKIDIKDVYVRVKGGVISAKILISEVYWITSINDRYNQELDLWEDMRSLVQVCKNSAADGKTIHPDSERFFQYVGIGNVEMLQDYPDNWTDERKVCYLMGLVTYPSFVRPKLTGACFTWPTTCEFLEKLIDHQETRLNTTFNRKEFYDYILVCRDLVKHWRNLPGIQQGSLFLSSKDGEMVSAYMV</sequence>
<reference evidence="1 2" key="1">
    <citation type="submission" date="2012-08" db="EMBL/GenBank/DDBJ databases">
        <title>Oryza genome evolution.</title>
        <authorList>
            <person name="Wing R.A."/>
        </authorList>
    </citation>
    <scope>NUCLEOTIDE SEQUENCE</scope>
</reference>
<dbReference type="HOGENOM" id="CLU_066742_0_0_1"/>
<organism evidence="1 2">
    <name type="scientific">Leersia perrieri</name>
    <dbReference type="NCBI Taxonomy" id="77586"/>
    <lineage>
        <taxon>Eukaryota</taxon>
        <taxon>Viridiplantae</taxon>
        <taxon>Streptophyta</taxon>
        <taxon>Embryophyta</taxon>
        <taxon>Tracheophyta</taxon>
        <taxon>Spermatophyta</taxon>
        <taxon>Magnoliopsida</taxon>
        <taxon>Liliopsida</taxon>
        <taxon>Poales</taxon>
        <taxon>Poaceae</taxon>
        <taxon>BOP clade</taxon>
        <taxon>Oryzoideae</taxon>
        <taxon>Oryzeae</taxon>
        <taxon>Oryzinae</taxon>
        <taxon>Leersia</taxon>
    </lineage>
</organism>
<dbReference type="EnsemblPlants" id="LPERR01G39710.1">
    <property type="protein sequence ID" value="LPERR01G39710.1"/>
    <property type="gene ID" value="LPERR01G39710"/>
</dbReference>
<evidence type="ECO:0000313" key="1">
    <source>
        <dbReference type="EnsemblPlants" id="LPERR01G39710.1"/>
    </source>
</evidence>
<proteinExistence type="predicted"/>